<gene>
    <name evidence="3" type="ORF">K505DRAFT_371641</name>
</gene>
<reference evidence="3" key="1">
    <citation type="journal article" date="2020" name="Stud. Mycol.">
        <title>101 Dothideomycetes genomes: a test case for predicting lifestyles and emergence of pathogens.</title>
        <authorList>
            <person name="Haridas S."/>
            <person name="Albert R."/>
            <person name="Binder M."/>
            <person name="Bloem J."/>
            <person name="Labutti K."/>
            <person name="Salamov A."/>
            <person name="Andreopoulos B."/>
            <person name="Baker S."/>
            <person name="Barry K."/>
            <person name="Bills G."/>
            <person name="Bluhm B."/>
            <person name="Cannon C."/>
            <person name="Castanera R."/>
            <person name="Culley D."/>
            <person name="Daum C."/>
            <person name="Ezra D."/>
            <person name="Gonzalez J."/>
            <person name="Henrissat B."/>
            <person name="Kuo A."/>
            <person name="Liang C."/>
            <person name="Lipzen A."/>
            <person name="Lutzoni F."/>
            <person name="Magnuson J."/>
            <person name="Mondo S."/>
            <person name="Nolan M."/>
            <person name="Ohm R."/>
            <person name="Pangilinan J."/>
            <person name="Park H.-J."/>
            <person name="Ramirez L."/>
            <person name="Alfaro M."/>
            <person name="Sun H."/>
            <person name="Tritt A."/>
            <person name="Yoshinaga Y."/>
            <person name="Zwiers L.-H."/>
            <person name="Turgeon B."/>
            <person name="Goodwin S."/>
            <person name="Spatafora J."/>
            <person name="Crous P."/>
            <person name="Grigoriev I."/>
        </authorList>
    </citation>
    <scope>NUCLEOTIDE SEQUENCE</scope>
    <source>
        <strain evidence="3">CBS 109.77</strain>
    </source>
</reference>
<evidence type="ECO:0000256" key="1">
    <source>
        <dbReference type="SAM" id="MobiDB-lite"/>
    </source>
</evidence>
<dbReference type="Pfam" id="PF00627">
    <property type="entry name" value="UBA"/>
    <property type="match status" value="1"/>
</dbReference>
<protein>
    <recommendedName>
        <fullName evidence="2">UBA domain-containing protein</fullName>
    </recommendedName>
</protein>
<dbReference type="Proteomes" id="UP000799757">
    <property type="component" value="Unassembled WGS sequence"/>
</dbReference>
<organism evidence="3 4">
    <name type="scientific">Melanomma pulvis-pyrius CBS 109.77</name>
    <dbReference type="NCBI Taxonomy" id="1314802"/>
    <lineage>
        <taxon>Eukaryota</taxon>
        <taxon>Fungi</taxon>
        <taxon>Dikarya</taxon>
        <taxon>Ascomycota</taxon>
        <taxon>Pezizomycotina</taxon>
        <taxon>Dothideomycetes</taxon>
        <taxon>Pleosporomycetidae</taxon>
        <taxon>Pleosporales</taxon>
        <taxon>Melanommataceae</taxon>
        <taxon>Melanomma</taxon>
    </lineage>
</organism>
<feature type="compositionally biased region" description="Polar residues" evidence="1">
    <location>
        <begin position="237"/>
        <end position="270"/>
    </location>
</feature>
<feature type="region of interest" description="Disordered" evidence="1">
    <location>
        <begin position="124"/>
        <end position="289"/>
    </location>
</feature>
<feature type="compositionally biased region" description="Polar residues" evidence="1">
    <location>
        <begin position="144"/>
        <end position="169"/>
    </location>
</feature>
<feature type="region of interest" description="Disordered" evidence="1">
    <location>
        <begin position="374"/>
        <end position="489"/>
    </location>
</feature>
<proteinExistence type="predicted"/>
<feature type="compositionally biased region" description="Polar residues" evidence="1">
    <location>
        <begin position="437"/>
        <end position="460"/>
    </location>
</feature>
<feature type="compositionally biased region" description="Polar residues" evidence="1">
    <location>
        <begin position="196"/>
        <end position="212"/>
    </location>
</feature>
<evidence type="ECO:0000313" key="4">
    <source>
        <dbReference type="Proteomes" id="UP000799757"/>
    </source>
</evidence>
<name>A0A6A6XQ44_9PLEO</name>
<feature type="compositionally biased region" description="Polar residues" evidence="1">
    <location>
        <begin position="280"/>
        <end position="289"/>
    </location>
</feature>
<feature type="compositionally biased region" description="Low complexity" evidence="1">
    <location>
        <begin position="320"/>
        <end position="335"/>
    </location>
</feature>
<accession>A0A6A6XQ44</accession>
<keyword evidence="4" id="KW-1185">Reference proteome</keyword>
<dbReference type="SUPFAM" id="SSF46934">
    <property type="entry name" value="UBA-like"/>
    <property type="match status" value="1"/>
</dbReference>
<evidence type="ECO:0000313" key="3">
    <source>
        <dbReference type="EMBL" id="KAF2798502.1"/>
    </source>
</evidence>
<dbReference type="AlphaFoldDB" id="A0A6A6XQ44"/>
<feature type="region of interest" description="Disordered" evidence="1">
    <location>
        <begin position="302"/>
        <end position="345"/>
    </location>
</feature>
<dbReference type="EMBL" id="MU001782">
    <property type="protein sequence ID" value="KAF2798502.1"/>
    <property type="molecule type" value="Genomic_DNA"/>
</dbReference>
<feature type="compositionally biased region" description="Basic and acidic residues" evidence="1">
    <location>
        <begin position="1221"/>
        <end position="1230"/>
    </location>
</feature>
<dbReference type="PROSITE" id="PS50030">
    <property type="entry name" value="UBA"/>
    <property type="match status" value="1"/>
</dbReference>
<evidence type="ECO:0000259" key="2">
    <source>
        <dbReference type="PROSITE" id="PS50030"/>
    </source>
</evidence>
<dbReference type="OrthoDB" id="5376710at2759"/>
<feature type="compositionally biased region" description="Polar residues" evidence="1">
    <location>
        <begin position="470"/>
        <end position="488"/>
    </location>
</feature>
<sequence length="1275" mass="142051">MASHESGFFESSYARTRSLIRTHSLRPRTLLDRHQSLQLLSHKTPDTPPRQGRRASHSSRPTVVMPNASSSPTKPVKATHKRGLSAYRIKAMKKSGTILRAVPSTTISSTTSLSTIERDMGTLPNDEILSNIGRTSPESDRQSTRSFPQHSLVRTRTSATALSSIQAGTEMSFHSGRTSPKGTIGTYKHGRIEWQSAESRSEVGSQLRSPSSCRGRRPQIQVVIPSAQRNRPLPTSPFFNQTNSGSHIRSASAELVTSQSQDVSPPSGSKKSGMRESMISPLSSRQRQTPVHFQALITTQMSKSSPELGSSDDSHEDDASSIYSTRSSMTSAASAEQGSPLAHTKPMNFHERSASATFSIKSPVTLGIFTEDARANSKSGDARPETGPRVWTQSSPRRYAPHPPIEEDHEFRPTCALHPTRTPTPRTSPRPSPQPSIFRTSTIRKSTISNRTRRSVTSSPAMGAIRHSRSASSKQFSPRSYPSPTLSEAENELELHLTSFMEEQTTLSEAENDLEQHLTSFTDDNPFKWDDLIEREDTSLYDPPTGPLPALPRKDSETIGISGFLPDLARQDSTTVGRYSPVPVVHRKDSVTINVAGPPPALPRKSSKRHSQFMDSFRLSRVPGDHIVSQLKRNRSLAKANGLSIQIPNPKRMTDDFILSPIPIPPKAPRRAITPEIAENVILRILFNLESLDDLFTTAIVNRGFYRVFKRHELDLMKSSLRKMSPPAWEHREICYPGHDRHDPEDLETARPRQDYTPTSYLQYYTRDMYIIAALKSLIKDKCESFVRPEISAALGSNEPADMARVDDALWRIWTFCKIFGCGKNREEDIVAQMDWLKGGLLVHQKVCTFSIQFESIDMNDTLANAPECFALGNEGGLSAEQLFDMMELWNCLGVLLQPFEGRTIQAREHGVYENTEVRGGDIDGEEAMLDEWYYYLLTLGLSAVLDLAAPCRRADSSAFVLASQNGWIDWAPPVFGGTRRNFLKEAASRVYEDKIAMTYAESSTKEVQRQLSKQRIQNHITELRRRKNSGERRPEIRMSQERPISEWEDVIAGLNRPRPAPTSNLVSHIPSLRSAAPISGSSLNQQLLASVSELPIARTSPVPARPASPPRRTVAMPLLPSPPPSTVPTDWDHRNSMAPSMPSIDEHPAFRTRRESIPDMPSLESHPYFTHQHLPQHQQSEQQSQQTQPGSARSATHSASGSHSSEGDQRPAFQQHPAQRIHETDSAENTADKAIYRIVEMGFTPEAARQALRLTDQGDGLRVDRAVELLLRSM</sequence>
<dbReference type="Gene3D" id="1.10.8.10">
    <property type="entry name" value="DNA helicase RuvA subunit, C-terminal domain"/>
    <property type="match status" value="1"/>
</dbReference>
<feature type="compositionally biased region" description="Low complexity" evidence="1">
    <location>
        <begin position="1173"/>
        <end position="1205"/>
    </location>
</feature>
<feature type="region of interest" description="Disordered" evidence="1">
    <location>
        <begin position="1173"/>
        <end position="1230"/>
    </location>
</feature>
<feature type="region of interest" description="Disordered" evidence="1">
    <location>
        <begin position="1100"/>
        <end position="1148"/>
    </location>
</feature>
<feature type="compositionally biased region" description="Basic and acidic residues" evidence="1">
    <location>
        <begin position="374"/>
        <end position="386"/>
    </location>
</feature>
<feature type="domain" description="UBA" evidence="2">
    <location>
        <begin position="1230"/>
        <end position="1274"/>
    </location>
</feature>
<feature type="region of interest" description="Disordered" evidence="1">
    <location>
        <begin position="35"/>
        <end position="81"/>
    </location>
</feature>
<dbReference type="InterPro" id="IPR015940">
    <property type="entry name" value="UBA"/>
</dbReference>
<dbReference type="InterPro" id="IPR009060">
    <property type="entry name" value="UBA-like_sf"/>
</dbReference>